<dbReference type="InterPro" id="IPR017517">
    <property type="entry name" value="Maleyloyr_isom"/>
</dbReference>
<dbReference type="RefSeq" id="WP_141956561.1">
    <property type="nucleotide sequence ID" value="NZ_VFOZ01000001.1"/>
</dbReference>
<organism evidence="3 4">
    <name type="scientific">Actinoallomurus bryophytorum</name>
    <dbReference type="NCBI Taxonomy" id="1490222"/>
    <lineage>
        <taxon>Bacteria</taxon>
        <taxon>Bacillati</taxon>
        <taxon>Actinomycetota</taxon>
        <taxon>Actinomycetes</taxon>
        <taxon>Streptosporangiales</taxon>
        <taxon>Thermomonosporaceae</taxon>
        <taxon>Actinoallomurus</taxon>
    </lineage>
</organism>
<dbReference type="NCBIfam" id="TIGR03083">
    <property type="entry name" value="maleylpyruvate isomerase family mycothiol-dependent enzyme"/>
    <property type="match status" value="1"/>
</dbReference>
<dbReference type="EMBL" id="VFOZ01000001">
    <property type="protein sequence ID" value="TQL97891.1"/>
    <property type="molecule type" value="Genomic_DNA"/>
</dbReference>
<evidence type="ECO:0000259" key="2">
    <source>
        <dbReference type="Pfam" id="PF11716"/>
    </source>
</evidence>
<dbReference type="PANTHER" id="PTHR40758">
    <property type="entry name" value="CONSERVED PROTEIN"/>
    <property type="match status" value="1"/>
</dbReference>
<name>A0A543CLB5_9ACTN</name>
<dbReference type="GO" id="GO:0046872">
    <property type="term" value="F:metal ion binding"/>
    <property type="evidence" value="ECO:0007669"/>
    <property type="project" value="InterPro"/>
</dbReference>
<dbReference type="OrthoDB" id="3671213at2"/>
<accession>A0A543CLB5</accession>
<dbReference type="GO" id="GO:0005886">
    <property type="term" value="C:plasma membrane"/>
    <property type="evidence" value="ECO:0007669"/>
    <property type="project" value="TreeGrafter"/>
</dbReference>
<dbReference type="InterPro" id="IPR010872">
    <property type="entry name" value="MDMPI_C-term_domain"/>
</dbReference>
<comment type="caution">
    <text evidence="3">The sequence shown here is derived from an EMBL/GenBank/DDBJ whole genome shotgun (WGS) entry which is preliminary data.</text>
</comment>
<evidence type="ECO:0000313" key="4">
    <source>
        <dbReference type="Proteomes" id="UP000316096"/>
    </source>
</evidence>
<evidence type="ECO:0000313" key="3">
    <source>
        <dbReference type="EMBL" id="TQL97891.1"/>
    </source>
</evidence>
<dbReference type="Proteomes" id="UP000316096">
    <property type="component" value="Unassembled WGS sequence"/>
</dbReference>
<dbReference type="AlphaFoldDB" id="A0A543CLB5"/>
<gene>
    <name evidence="3" type="ORF">FB559_3501</name>
</gene>
<evidence type="ECO:0000259" key="1">
    <source>
        <dbReference type="Pfam" id="PF07398"/>
    </source>
</evidence>
<dbReference type="SUPFAM" id="SSF109854">
    <property type="entry name" value="DinB/YfiT-like putative metalloenzymes"/>
    <property type="match status" value="1"/>
</dbReference>
<dbReference type="Pfam" id="PF11716">
    <property type="entry name" value="MDMPI_N"/>
    <property type="match status" value="1"/>
</dbReference>
<feature type="domain" description="Mycothiol-dependent maleylpyruvate isomerase metal-binding" evidence="2">
    <location>
        <begin position="15"/>
        <end position="124"/>
    </location>
</feature>
<reference evidence="3 4" key="1">
    <citation type="submission" date="2019-06" db="EMBL/GenBank/DDBJ databases">
        <title>Sequencing the genomes of 1000 actinobacteria strains.</title>
        <authorList>
            <person name="Klenk H.-P."/>
        </authorList>
    </citation>
    <scope>NUCLEOTIDE SEQUENCE [LARGE SCALE GENOMIC DNA]</scope>
    <source>
        <strain evidence="3 4">DSM 102200</strain>
    </source>
</reference>
<dbReference type="InterPro" id="IPR034660">
    <property type="entry name" value="DinB/YfiT-like"/>
</dbReference>
<dbReference type="PANTHER" id="PTHR40758:SF1">
    <property type="entry name" value="CONSERVED PROTEIN"/>
    <property type="match status" value="1"/>
</dbReference>
<dbReference type="Pfam" id="PF07398">
    <property type="entry name" value="MDMPI_C"/>
    <property type="match status" value="1"/>
</dbReference>
<dbReference type="InterPro" id="IPR024344">
    <property type="entry name" value="MDMPI_metal-binding"/>
</dbReference>
<feature type="domain" description="MDMPI C-terminal" evidence="1">
    <location>
        <begin position="137"/>
        <end position="219"/>
    </location>
</feature>
<protein>
    <submittedName>
        <fullName evidence="3">Uncharacterized protein (TIGR03083 family)</fullName>
    </submittedName>
</protein>
<keyword evidence="4" id="KW-1185">Reference proteome</keyword>
<proteinExistence type="predicted"/>
<sequence length="230" mass="25469">MDSSGFLAHLRTEFDAYEACLAGDLTAPVEHCGHWTLRDLTEHLGRSSLWATVAIEEKRGDYSAPAAPRDPAELMRWLRDIRSRLLRALDQDPSVPAWTFRPPHTVGFWQRRRCLETLVHRWDAEHALGVARPLDAELAGEGVAEVFDTMALRVIDRGRASAPSQAIRLLATDTRSSWTYGPGTPVATISATAENLLLMVWGRVPPDDEAIEWDGDRDAGEAVLNGPLVP</sequence>